<dbReference type="EMBL" id="BGZK01000084">
    <property type="protein sequence ID" value="GBP17089.1"/>
    <property type="molecule type" value="Genomic_DNA"/>
</dbReference>
<comment type="caution">
    <text evidence="3">The sequence shown here is derived from an EMBL/GenBank/DDBJ whole genome shotgun (WGS) entry which is preliminary data.</text>
</comment>
<evidence type="ECO:0000256" key="2">
    <source>
        <dbReference type="SAM" id="MobiDB-lite"/>
    </source>
</evidence>
<proteinExistence type="predicted"/>
<evidence type="ECO:0000313" key="3">
    <source>
        <dbReference type="EMBL" id="GBP17089.1"/>
    </source>
</evidence>
<feature type="coiled-coil region" evidence="1">
    <location>
        <begin position="302"/>
        <end position="329"/>
    </location>
</feature>
<gene>
    <name evidence="3" type="ORF">EVAR_8152_1</name>
</gene>
<keyword evidence="4" id="KW-1185">Reference proteome</keyword>
<accession>A0A4C1TSY0</accession>
<dbReference type="OrthoDB" id="8197438at2759"/>
<organism evidence="3 4">
    <name type="scientific">Eumeta variegata</name>
    <name type="common">Bagworm moth</name>
    <name type="synonym">Eumeta japonica</name>
    <dbReference type="NCBI Taxonomy" id="151549"/>
    <lineage>
        <taxon>Eukaryota</taxon>
        <taxon>Metazoa</taxon>
        <taxon>Ecdysozoa</taxon>
        <taxon>Arthropoda</taxon>
        <taxon>Hexapoda</taxon>
        <taxon>Insecta</taxon>
        <taxon>Pterygota</taxon>
        <taxon>Neoptera</taxon>
        <taxon>Endopterygota</taxon>
        <taxon>Lepidoptera</taxon>
        <taxon>Glossata</taxon>
        <taxon>Ditrysia</taxon>
        <taxon>Tineoidea</taxon>
        <taxon>Psychidae</taxon>
        <taxon>Oiketicinae</taxon>
        <taxon>Eumeta</taxon>
    </lineage>
</organism>
<protein>
    <submittedName>
        <fullName evidence="3">Uncharacterized protein</fullName>
    </submittedName>
</protein>
<feature type="coiled-coil region" evidence="1">
    <location>
        <begin position="373"/>
        <end position="512"/>
    </location>
</feature>
<feature type="region of interest" description="Disordered" evidence="2">
    <location>
        <begin position="174"/>
        <end position="194"/>
    </location>
</feature>
<dbReference type="Gene3D" id="1.10.287.1490">
    <property type="match status" value="1"/>
</dbReference>
<dbReference type="Proteomes" id="UP000299102">
    <property type="component" value="Unassembled WGS sequence"/>
</dbReference>
<name>A0A4C1TSY0_EUMVA</name>
<sequence length="517" mass="59974">MPCLAFCNREFVKPPLDRRMCRERSALMAAGESLVREVATLRADFDARANTFATDFNDKGSEELRRELEDERKGKAALKEKLAAAETQFKAMRVRVAKMDKQLQEAGATIASLTSTVKALEDQNRQRELQLETRARKLRESLKTGEMASSELQQQRNALLNELQDLKEQLANATSKHKSTVKELTEQTKGLKSALEDARRETQQELEKRMEVQHALSESHKQAEELREQLAQIEKKLPNPNIPTQREMNLWAELQSTKETLRISEDEITFCKKEKIRFLETLTKIADTDNKIGMQQKLAAELLNKEELIGNMQNQIKELKKSIKYNQEKVIQFEKYIDELHSQNTALIERNESPDGMNHQELHQQVMALRMSLLEAAQRNEDLTDILAHKEQELEQQDKTSRAQARVIKVREELIAMLKNKETEQTHQLTELQKDIEHRMKIVDDVNKQIAAKANEIQDLFATLESKQQQIRRLEKIILALEDQQRRAQAQRTRHEEKIAALEHELAASSNRRYPYK</sequence>
<reference evidence="3 4" key="1">
    <citation type="journal article" date="2019" name="Commun. Biol.">
        <title>The bagworm genome reveals a unique fibroin gene that provides high tensile strength.</title>
        <authorList>
            <person name="Kono N."/>
            <person name="Nakamura H."/>
            <person name="Ohtoshi R."/>
            <person name="Tomita M."/>
            <person name="Numata K."/>
            <person name="Arakawa K."/>
        </authorList>
    </citation>
    <scope>NUCLEOTIDE SEQUENCE [LARGE SCALE GENOMIC DNA]</scope>
</reference>
<evidence type="ECO:0000313" key="4">
    <source>
        <dbReference type="Proteomes" id="UP000299102"/>
    </source>
</evidence>
<dbReference type="AlphaFoldDB" id="A0A4C1TSY0"/>
<evidence type="ECO:0000256" key="1">
    <source>
        <dbReference type="SAM" id="Coils"/>
    </source>
</evidence>
<keyword evidence="1" id="KW-0175">Coiled coil</keyword>
<dbReference type="STRING" id="151549.A0A4C1TSY0"/>